<evidence type="ECO:0000256" key="5">
    <source>
        <dbReference type="ARBA" id="ARBA00022729"/>
    </source>
</evidence>
<keyword evidence="6 12" id="KW-0547">Nucleotide-binding</keyword>
<dbReference type="SMART" id="SM00220">
    <property type="entry name" value="S_TKc"/>
    <property type="match status" value="1"/>
</dbReference>
<keyword evidence="9" id="KW-0325">Glycoprotein</keyword>
<dbReference type="InterPro" id="IPR000719">
    <property type="entry name" value="Prot_kinase_dom"/>
</dbReference>
<keyword evidence="8 12" id="KW-0067">ATP-binding</keyword>
<dbReference type="Gene3D" id="1.10.510.10">
    <property type="entry name" value="Transferase(Phosphotransferase) domain 1"/>
    <property type="match status" value="1"/>
</dbReference>
<keyword evidence="3" id="KW-0723">Serine/threonine-protein kinase</keyword>
<dbReference type="EMBL" id="JABTTQ020000006">
    <property type="protein sequence ID" value="KAK6154022.1"/>
    <property type="molecule type" value="Genomic_DNA"/>
</dbReference>
<feature type="binding site" evidence="12">
    <location>
        <position position="499"/>
    </location>
    <ligand>
        <name>ATP</name>
        <dbReference type="ChEBI" id="CHEBI:30616"/>
    </ligand>
</feature>
<dbReference type="InterPro" id="IPR011009">
    <property type="entry name" value="Kinase-like_dom_sf"/>
</dbReference>
<keyword evidence="13" id="KW-0472">Membrane</keyword>
<dbReference type="PANTHER" id="PTHR46008">
    <property type="entry name" value="LEAF RUST 10 DISEASE-RESISTANCE LOCUS RECEPTOR-LIKE PROTEIN KINASE-LIKE 1.4"/>
    <property type="match status" value="1"/>
</dbReference>
<evidence type="ECO:0000256" key="14">
    <source>
        <dbReference type="SAM" id="SignalP"/>
    </source>
</evidence>
<proteinExistence type="predicted"/>
<evidence type="ECO:0000259" key="15">
    <source>
        <dbReference type="PROSITE" id="PS50011"/>
    </source>
</evidence>
<evidence type="ECO:0000313" key="16">
    <source>
        <dbReference type="EMBL" id="KAK6154022.1"/>
    </source>
</evidence>
<evidence type="ECO:0000313" key="17">
    <source>
        <dbReference type="Proteomes" id="UP001318860"/>
    </source>
</evidence>
<dbReference type="EC" id="2.7.11.1" evidence="2"/>
<dbReference type="InterPro" id="IPR008271">
    <property type="entry name" value="Ser/Thr_kinase_AS"/>
</dbReference>
<organism evidence="16 17">
    <name type="scientific">Rehmannia glutinosa</name>
    <name type="common">Chinese foxglove</name>
    <dbReference type="NCBI Taxonomy" id="99300"/>
    <lineage>
        <taxon>Eukaryota</taxon>
        <taxon>Viridiplantae</taxon>
        <taxon>Streptophyta</taxon>
        <taxon>Embryophyta</taxon>
        <taxon>Tracheophyta</taxon>
        <taxon>Spermatophyta</taxon>
        <taxon>Magnoliopsida</taxon>
        <taxon>eudicotyledons</taxon>
        <taxon>Gunneridae</taxon>
        <taxon>Pentapetalae</taxon>
        <taxon>asterids</taxon>
        <taxon>lamiids</taxon>
        <taxon>Lamiales</taxon>
        <taxon>Orobanchaceae</taxon>
        <taxon>Rehmannieae</taxon>
        <taxon>Rehmannia</taxon>
    </lineage>
</organism>
<evidence type="ECO:0000256" key="2">
    <source>
        <dbReference type="ARBA" id="ARBA00012513"/>
    </source>
</evidence>
<feature type="transmembrane region" description="Helical" evidence="13">
    <location>
        <begin position="399"/>
        <end position="423"/>
    </location>
</feature>
<evidence type="ECO:0000256" key="11">
    <source>
        <dbReference type="ARBA" id="ARBA00048679"/>
    </source>
</evidence>
<reference evidence="16 17" key="1">
    <citation type="journal article" date="2021" name="Comput. Struct. Biotechnol. J.">
        <title>De novo genome assembly of the potent medicinal plant Rehmannia glutinosa using nanopore technology.</title>
        <authorList>
            <person name="Ma L."/>
            <person name="Dong C."/>
            <person name="Song C."/>
            <person name="Wang X."/>
            <person name="Zheng X."/>
            <person name="Niu Y."/>
            <person name="Chen S."/>
            <person name="Feng W."/>
        </authorList>
    </citation>
    <scope>NUCLEOTIDE SEQUENCE [LARGE SCALE GENOMIC DNA]</scope>
    <source>
        <strain evidence="16">DH-2019</strain>
    </source>
</reference>
<name>A0ABR0X2W7_REHGL</name>
<evidence type="ECO:0000256" key="12">
    <source>
        <dbReference type="PROSITE-ProRule" id="PRU10141"/>
    </source>
</evidence>
<protein>
    <recommendedName>
        <fullName evidence="2">non-specific serine/threonine protein kinase</fullName>
        <ecNumber evidence="2">2.7.11.1</ecNumber>
    </recommendedName>
</protein>
<dbReference type="Pfam" id="PF13947">
    <property type="entry name" value="GUB_WAK_bind"/>
    <property type="match status" value="1"/>
</dbReference>
<dbReference type="PROSITE" id="PS00107">
    <property type="entry name" value="PROTEIN_KINASE_ATP"/>
    <property type="match status" value="1"/>
</dbReference>
<dbReference type="Proteomes" id="UP001318860">
    <property type="component" value="Unassembled WGS sequence"/>
</dbReference>
<dbReference type="SUPFAM" id="SSF56112">
    <property type="entry name" value="Protein kinase-like (PK-like)"/>
    <property type="match status" value="1"/>
</dbReference>
<evidence type="ECO:0000256" key="9">
    <source>
        <dbReference type="ARBA" id="ARBA00023180"/>
    </source>
</evidence>
<evidence type="ECO:0000256" key="13">
    <source>
        <dbReference type="SAM" id="Phobius"/>
    </source>
</evidence>
<dbReference type="PANTHER" id="PTHR46008:SF2">
    <property type="entry name" value="LEAF RUST 10 DISEASE-RESISTANCE LOCUS RECEPTOR-LIKE PROTEIN KINASE-LIKE 1.4"/>
    <property type="match status" value="1"/>
</dbReference>
<gene>
    <name evidence="16" type="ORF">DH2020_013661</name>
</gene>
<dbReference type="Pfam" id="PF07714">
    <property type="entry name" value="PK_Tyr_Ser-Thr"/>
    <property type="match status" value="1"/>
</dbReference>
<dbReference type="PROSITE" id="PS00108">
    <property type="entry name" value="PROTEIN_KINASE_ST"/>
    <property type="match status" value="1"/>
</dbReference>
<evidence type="ECO:0000256" key="6">
    <source>
        <dbReference type="ARBA" id="ARBA00022741"/>
    </source>
</evidence>
<comment type="catalytic activity">
    <reaction evidence="11">
        <text>L-seryl-[protein] + ATP = O-phospho-L-seryl-[protein] + ADP + H(+)</text>
        <dbReference type="Rhea" id="RHEA:17989"/>
        <dbReference type="Rhea" id="RHEA-COMP:9863"/>
        <dbReference type="Rhea" id="RHEA-COMP:11604"/>
        <dbReference type="ChEBI" id="CHEBI:15378"/>
        <dbReference type="ChEBI" id="CHEBI:29999"/>
        <dbReference type="ChEBI" id="CHEBI:30616"/>
        <dbReference type="ChEBI" id="CHEBI:83421"/>
        <dbReference type="ChEBI" id="CHEBI:456216"/>
        <dbReference type="EC" id="2.7.11.1"/>
    </reaction>
</comment>
<dbReference type="CDD" id="cd14066">
    <property type="entry name" value="STKc_IRAK"/>
    <property type="match status" value="1"/>
</dbReference>
<dbReference type="PROSITE" id="PS50011">
    <property type="entry name" value="PROTEIN_KINASE_DOM"/>
    <property type="match status" value="1"/>
</dbReference>
<keyword evidence="13" id="KW-1133">Transmembrane helix</keyword>
<evidence type="ECO:0000256" key="10">
    <source>
        <dbReference type="ARBA" id="ARBA00047899"/>
    </source>
</evidence>
<dbReference type="Gene3D" id="3.30.200.20">
    <property type="entry name" value="Phosphorylase Kinase, domain 1"/>
    <property type="match status" value="1"/>
</dbReference>
<dbReference type="InterPro" id="IPR032872">
    <property type="entry name" value="WAK_assoc_C"/>
</dbReference>
<comment type="catalytic activity">
    <reaction evidence="10">
        <text>L-threonyl-[protein] + ATP = O-phospho-L-threonyl-[protein] + ADP + H(+)</text>
        <dbReference type="Rhea" id="RHEA:46608"/>
        <dbReference type="Rhea" id="RHEA-COMP:11060"/>
        <dbReference type="Rhea" id="RHEA-COMP:11605"/>
        <dbReference type="ChEBI" id="CHEBI:15378"/>
        <dbReference type="ChEBI" id="CHEBI:30013"/>
        <dbReference type="ChEBI" id="CHEBI:30616"/>
        <dbReference type="ChEBI" id="CHEBI:61977"/>
        <dbReference type="ChEBI" id="CHEBI:456216"/>
        <dbReference type="EC" id="2.7.11.1"/>
    </reaction>
</comment>
<feature type="signal peptide" evidence="14">
    <location>
        <begin position="1"/>
        <end position="24"/>
    </location>
</feature>
<dbReference type="InterPro" id="IPR025287">
    <property type="entry name" value="WAK_GUB"/>
</dbReference>
<comment type="subcellular location">
    <subcellularLocation>
        <location evidence="1">Membrane</location>
        <topology evidence="1">Single-pass membrane protein</topology>
    </subcellularLocation>
</comment>
<sequence length="776" mass="86771">MQISILHTISTTIITFFLITLSASIEEEQYLNCTRLFSCGETTRRIGYPFWGGDRPQQCGLRRLQLTCRRENRTTIEIGGRSFLVLDINKNNSSMRIARIDLLDDFCPDRYDYAWPNDIGDLLRYTPNVENIYLFYGCPDSNISVRNRFNCSDINGYMADESSLLRGCELNVTVPVLKTALMEFRRNETTTLRGVLGQGFEVEYIMEGTGACAACEKSGGLCWSGTYNSSTCLCSNGGPRQFVCSHSVIKINGDGFIVRDIFYKNASFLLANLNVFDAGIQCPTPRRNFTVDGTPFSYGPATSDLFFFYDCTSPYDRETYAVDCASNASHHSFAVFHVELLEHWNYSIESCRPPVNAPVEDDGLDKLLQMNYTTILKKGFVLQWERRNCSSCAGSGLNLGLKIGIVGAAAVGASAMCIIFLVYHRRYRKRYVSSSLVSRGSSSYPSLTKDLEKAGVHIFDYNELEEATNHFDPKMELGDGGYGAVYKAKLRDGRVVAVKRLYDNHCRRVEQFLNEVELLARLRHQNLVSLYGCTSRDCGELILVYEYIPNGTLADHLHGSRANPGSLSWMTRLNIAVEIASALAYLHASGVIHRDVKSTNILLDDNFIVKVADFGLSRLIPMDVTHVSTAPQGTPGYVDPEYGEFYQLTGKSDVYSFGVVLIELISSKPAVDLTRHRNEINLSTMAINKIQNKALGELVDPHVGFDSDYKVRAMIVAVAELAFQCLQNTKDMRPNMHDVLSDLQEIKSKDYSKDVMDILLLKSNSVPLSPNSDATD</sequence>
<evidence type="ECO:0000256" key="4">
    <source>
        <dbReference type="ARBA" id="ARBA00022679"/>
    </source>
</evidence>
<keyword evidence="5 14" id="KW-0732">Signal</keyword>
<evidence type="ECO:0000256" key="7">
    <source>
        <dbReference type="ARBA" id="ARBA00022777"/>
    </source>
</evidence>
<keyword evidence="13" id="KW-0812">Transmembrane</keyword>
<keyword evidence="7" id="KW-0418">Kinase</keyword>
<accession>A0ABR0X2W7</accession>
<dbReference type="Pfam" id="PF14380">
    <property type="entry name" value="WAK_assoc"/>
    <property type="match status" value="2"/>
</dbReference>
<keyword evidence="4" id="KW-0808">Transferase</keyword>
<comment type="caution">
    <text evidence="16">The sequence shown here is derived from an EMBL/GenBank/DDBJ whole genome shotgun (WGS) entry which is preliminary data.</text>
</comment>
<evidence type="ECO:0000256" key="1">
    <source>
        <dbReference type="ARBA" id="ARBA00004167"/>
    </source>
</evidence>
<feature type="chain" id="PRO_5046811719" description="non-specific serine/threonine protein kinase" evidence="14">
    <location>
        <begin position="25"/>
        <end position="776"/>
    </location>
</feature>
<dbReference type="InterPro" id="IPR017441">
    <property type="entry name" value="Protein_kinase_ATP_BS"/>
</dbReference>
<evidence type="ECO:0000256" key="3">
    <source>
        <dbReference type="ARBA" id="ARBA00022527"/>
    </source>
</evidence>
<keyword evidence="17" id="KW-1185">Reference proteome</keyword>
<dbReference type="InterPro" id="IPR001245">
    <property type="entry name" value="Ser-Thr/Tyr_kinase_cat_dom"/>
</dbReference>
<feature type="domain" description="Protein kinase" evidence="15">
    <location>
        <begin position="471"/>
        <end position="746"/>
    </location>
</feature>
<evidence type="ECO:0000256" key="8">
    <source>
        <dbReference type="ARBA" id="ARBA00022840"/>
    </source>
</evidence>